<proteinExistence type="predicted"/>
<gene>
    <name evidence="1" type="ORF">S01H1_44426</name>
</gene>
<sequence length="37" mass="4085">QQGTVCLRVLELYGEELQSGAIATATLDRIRIRAPEL</sequence>
<dbReference type="AlphaFoldDB" id="X0V421"/>
<organism evidence="1">
    <name type="scientific">marine sediment metagenome</name>
    <dbReference type="NCBI Taxonomy" id="412755"/>
    <lineage>
        <taxon>unclassified sequences</taxon>
        <taxon>metagenomes</taxon>
        <taxon>ecological metagenomes</taxon>
    </lineage>
</organism>
<name>X0V421_9ZZZZ</name>
<accession>X0V421</accession>
<comment type="caution">
    <text evidence="1">The sequence shown here is derived from an EMBL/GenBank/DDBJ whole genome shotgun (WGS) entry which is preliminary data.</text>
</comment>
<dbReference type="EMBL" id="BARS01028338">
    <property type="protein sequence ID" value="GAG07268.1"/>
    <property type="molecule type" value="Genomic_DNA"/>
</dbReference>
<evidence type="ECO:0000313" key="1">
    <source>
        <dbReference type="EMBL" id="GAG07268.1"/>
    </source>
</evidence>
<protein>
    <submittedName>
        <fullName evidence="1">Uncharacterized protein</fullName>
    </submittedName>
</protein>
<reference evidence="1" key="1">
    <citation type="journal article" date="2014" name="Front. Microbiol.">
        <title>High frequency of phylogenetically diverse reductive dehalogenase-homologous genes in deep subseafloor sedimentary metagenomes.</title>
        <authorList>
            <person name="Kawai M."/>
            <person name="Futagami T."/>
            <person name="Toyoda A."/>
            <person name="Takaki Y."/>
            <person name="Nishi S."/>
            <person name="Hori S."/>
            <person name="Arai W."/>
            <person name="Tsubouchi T."/>
            <person name="Morono Y."/>
            <person name="Uchiyama I."/>
            <person name="Ito T."/>
            <person name="Fujiyama A."/>
            <person name="Inagaki F."/>
            <person name="Takami H."/>
        </authorList>
    </citation>
    <scope>NUCLEOTIDE SEQUENCE</scope>
    <source>
        <strain evidence="1">Expedition CK06-06</strain>
    </source>
</reference>
<feature type="non-terminal residue" evidence="1">
    <location>
        <position position="1"/>
    </location>
</feature>